<dbReference type="Gene3D" id="6.10.250.690">
    <property type="match status" value="1"/>
</dbReference>
<evidence type="ECO:0000313" key="9">
    <source>
        <dbReference type="Proteomes" id="UP000233425"/>
    </source>
</evidence>
<dbReference type="GO" id="GO:0000976">
    <property type="term" value="F:transcription cis-regulatory region binding"/>
    <property type="evidence" value="ECO:0007669"/>
    <property type="project" value="TreeGrafter"/>
</dbReference>
<dbReference type="InterPro" id="IPR001789">
    <property type="entry name" value="Sig_transdc_resp-reg_receiver"/>
</dbReference>
<keyword evidence="4" id="KW-0805">Transcription regulation</keyword>
<dbReference type="PROSITE" id="PS51755">
    <property type="entry name" value="OMPR_PHOB"/>
    <property type="match status" value="1"/>
</dbReference>
<dbReference type="GeneID" id="93768546"/>
<keyword evidence="3" id="KW-0902">Two-component regulatory system</keyword>
<keyword evidence="5" id="KW-0238">DNA-binding</keyword>
<dbReference type="InterPro" id="IPR039420">
    <property type="entry name" value="WalR-like"/>
</dbReference>
<comment type="function">
    <text evidence="7">May play the central regulatory role in sporulation. It may be an element of the effector pathway responsible for the activation of sporulation genes in response to nutritional stress. Spo0A may act in concert with spo0H (a sigma factor) to control the expression of some genes that are critical to the sporulation process.</text>
</comment>
<dbReference type="PANTHER" id="PTHR48111">
    <property type="entry name" value="REGULATOR OF RPOS"/>
    <property type="match status" value="1"/>
</dbReference>
<dbReference type="SMART" id="SM00448">
    <property type="entry name" value="REC"/>
    <property type="match status" value="1"/>
</dbReference>
<dbReference type="CDD" id="cd00383">
    <property type="entry name" value="trans_reg_C"/>
    <property type="match status" value="1"/>
</dbReference>
<dbReference type="GO" id="GO:0000156">
    <property type="term" value="F:phosphorelay response regulator activity"/>
    <property type="evidence" value="ECO:0007669"/>
    <property type="project" value="TreeGrafter"/>
</dbReference>
<dbReference type="Gene3D" id="1.10.10.10">
    <property type="entry name" value="Winged helix-like DNA-binding domain superfamily/Winged helix DNA-binding domain"/>
    <property type="match status" value="1"/>
</dbReference>
<dbReference type="InterPro" id="IPR036388">
    <property type="entry name" value="WH-like_DNA-bd_sf"/>
</dbReference>
<dbReference type="AlphaFoldDB" id="A0A2N0UV73"/>
<evidence type="ECO:0000256" key="5">
    <source>
        <dbReference type="ARBA" id="ARBA00023125"/>
    </source>
</evidence>
<evidence type="ECO:0000313" key="8">
    <source>
        <dbReference type="EMBL" id="PKD26617.1"/>
    </source>
</evidence>
<reference evidence="8" key="1">
    <citation type="journal article" date="2018" name="Environ. Microbiol.">
        <title>Sporulation capability and amylosome conservation among diverse human colonic and rumen isolates of the keystone starch-degrader Ruminococcus bromii.</title>
        <authorList>
            <person name="Mukhopadhya I."/>
            <person name="Morais S."/>
            <person name="Laverde-Gomez J."/>
            <person name="Sheridan P.O."/>
            <person name="Walker A.W."/>
            <person name="Kelly W."/>
            <person name="Klieve A.V."/>
            <person name="Ouwerkerk D."/>
            <person name="Duncan S.H."/>
            <person name="Louis P."/>
            <person name="Koropatkin N."/>
            <person name="Cockburn D."/>
            <person name="Kibler R."/>
            <person name="Cooper P.J."/>
            <person name="Sandoval C."/>
            <person name="Crost E."/>
            <person name="Juge N."/>
            <person name="Bayer E.A."/>
            <person name="Flint H.J."/>
        </authorList>
    </citation>
    <scope>NUCLEOTIDE SEQUENCE [LARGE SCALE GENOMIC DNA]</scope>
    <source>
        <strain evidence="8">ATCC 27255</strain>
    </source>
</reference>
<evidence type="ECO:0000256" key="7">
    <source>
        <dbReference type="ARBA" id="ARBA00024867"/>
    </source>
</evidence>
<dbReference type="InterPro" id="IPR001867">
    <property type="entry name" value="OmpR/PhoB-type_DNA-bd"/>
</dbReference>
<sequence>MADILIVEDEKNISNLIEMALSRHGHKTDCVFDGESCADVLEKKHFDLILLDVMLPKISGFELMDYIKGFDTPVIFITAKSDISDRVYGLNLGADDYITKPFNISELQARVDAVLRRYNKAKTKLSFKDIVIDTNSRIVTKNGVQIDLTLKEYEILLLFVRNKNIALYREMIYERVWNEPYMGDTRTVDLHIQRLRKKLDLKDNIQSVYKVGYRLVE</sequence>
<name>A0A2N0UV73_9FIRM</name>
<dbReference type="PROSITE" id="PS50110">
    <property type="entry name" value="RESPONSE_REGULATORY"/>
    <property type="match status" value="1"/>
</dbReference>
<comment type="caution">
    <text evidence="8">The sequence shown here is derived from an EMBL/GenBank/DDBJ whole genome shotgun (WGS) entry which is preliminary data.</text>
</comment>
<dbReference type="InterPro" id="IPR011006">
    <property type="entry name" value="CheY-like_superfamily"/>
</dbReference>
<dbReference type="PANTHER" id="PTHR48111:SF40">
    <property type="entry name" value="PHOSPHATE REGULON TRANSCRIPTIONAL REGULATORY PROTEIN PHOB"/>
    <property type="match status" value="1"/>
</dbReference>
<dbReference type="Pfam" id="PF00072">
    <property type="entry name" value="Response_reg"/>
    <property type="match status" value="1"/>
</dbReference>
<evidence type="ECO:0000256" key="4">
    <source>
        <dbReference type="ARBA" id="ARBA00023015"/>
    </source>
</evidence>
<evidence type="ECO:0000256" key="1">
    <source>
        <dbReference type="ARBA" id="ARBA00018672"/>
    </source>
</evidence>
<dbReference type="GO" id="GO:0032993">
    <property type="term" value="C:protein-DNA complex"/>
    <property type="evidence" value="ECO:0007669"/>
    <property type="project" value="TreeGrafter"/>
</dbReference>
<dbReference type="CDD" id="cd17574">
    <property type="entry name" value="REC_OmpR"/>
    <property type="match status" value="1"/>
</dbReference>
<accession>A0A2N0UV73</accession>
<gene>
    <name evidence="8" type="primary">arlR</name>
    <name evidence="8" type="ORF">RBATCC27255_01985</name>
</gene>
<dbReference type="SMART" id="SM00862">
    <property type="entry name" value="Trans_reg_C"/>
    <property type="match status" value="1"/>
</dbReference>
<evidence type="ECO:0000256" key="6">
    <source>
        <dbReference type="ARBA" id="ARBA00023163"/>
    </source>
</evidence>
<dbReference type="RefSeq" id="WP_021882601.1">
    <property type="nucleotide sequence ID" value="NZ_CABMMZ010000074.1"/>
</dbReference>
<dbReference type="EMBL" id="NNSR01000074">
    <property type="protein sequence ID" value="PKD26617.1"/>
    <property type="molecule type" value="Genomic_DNA"/>
</dbReference>
<dbReference type="GO" id="GO:0005829">
    <property type="term" value="C:cytosol"/>
    <property type="evidence" value="ECO:0007669"/>
    <property type="project" value="TreeGrafter"/>
</dbReference>
<dbReference type="SUPFAM" id="SSF52172">
    <property type="entry name" value="CheY-like"/>
    <property type="match status" value="1"/>
</dbReference>
<dbReference type="Gene3D" id="3.40.50.2300">
    <property type="match status" value="1"/>
</dbReference>
<keyword evidence="9" id="KW-1185">Reference proteome</keyword>
<evidence type="ECO:0000256" key="2">
    <source>
        <dbReference type="ARBA" id="ARBA00022553"/>
    </source>
</evidence>
<proteinExistence type="predicted"/>
<keyword evidence="2" id="KW-0597">Phosphoprotein</keyword>
<dbReference type="GO" id="GO:0006355">
    <property type="term" value="P:regulation of DNA-templated transcription"/>
    <property type="evidence" value="ECO:0007669"/>
    <property type="project" value="InterPro"/>
</dbReference>
<keyword evidence="6" id="KW-0804">Transcription</keyword>
<dbReference type="Pfam" id="PF00486">
    <property type="entry name" value="Trans_reg_C"/>
    <property type="match status" value="1"/>
</dbReference>
<protein>
    <recommendedName>
        <fullName evidence="1">Stage 0 sporulation protein A homolog</fullName>
    </recommendedName>
</protein>
<evidence type="ECO:0000256" key="3">
    <source>
        <dbReference type="ARBA" id="ARBA00023012"/>
    </source>
</evidence>
<organism evidence="8 9">
    <name type="scientific">Ruminococcus bromii</name>
    <dbReference type="NCBI Taxonomy" id="40518"/>
    <lineage>
        <taxon>Bacteria</taxon>
        <taxon>Bacillati</taxon>
        <taxon>Bacillota</taxon>
        <taxon>Clostridia</taxon>
        <taxon>Eubacteriales</taxon>
        <taxon>Oscillospiraceae</taxon>
        <taxon>Ruminococcus</taxon>
    </lineage>
</organism>
<dbReference type="Proteomes" id="UP000233425">
    <property type="component" value="Unassembled WGS sequence"/>
</dbReference>